<evidence type="ECO:0000256" key="7">
    <source>
        <dbReference type="SAM" id="SignalP"/>
    </source>
</evidence>
<keyword evidence="6 9" id="KW-0482">Metalloprotease</keyword>
<keyword evidence="3" id="KW-0479">Metal-binding</keyword>
<protein>
    <submittedName>
        <fullName evidence="9">M48 family metalloprotease</fullName>
        <ecNumber evidence="9">3.4.24.-</ecNumber>
    </submittedName>
</protein>
<keyword evidence="2" id="KW-0645">Protease</keyword>
<dbReference type="SUPFAM" id="SSF48452">
    <property type="entry name" value="TPR-like"/>
    <property type="match status" value="1"/>
</dbReference>
<dbReference type="RefSeq" id="WP_028994651.1">
    <property type="nucleotide sequence ID" value="NZ_CALFBA010000065.1"/>
</dbReference>
<sequence>MPRIRRLIALVLAAVMAVSPVAAQNLPELGEVSSEALSIATEKRIGQQIMQQIRQREAAYLEDHDVEAYLNHLGGRLAGFSHDPGFGFEFFAINDPSINAFAMPGGYIGVHTGLILSAQSESELAGVLAHEVSHVTQRHIARQLFQSKRISIASMVAMGLGLLAASSNPQAASAAIAASQAGAISAQLAYSRDFERESDRLGFEMLGKAGFDERGMAAFFERLQQSVRLYENNAIAYLRTHPLTGERLADMQNREQGLAYRQVPDSLEFHLVRARLRAMQGRPADVIRDLSAQLAERKFTSEVATRYGLATAHFRARDWPAAQREIDAARALKQSSAMLERLAADVRVAQGKTDEGLRIYRDAMARYPLNRALLYGYGAALLEARRFNDALRFAEGQLRVAADDIRLHRLRAASHAGLGQNAMQHRALAEVFALQGQTAGAIEQLELAAKAGDGNFYEMSAIDARLRELKLRRLEELKESRN</sequence>
<dbReference type="Gene3D" id="3.30.2010.10">
    <property type="entry name" value="Metalloproteases ('zincins'), catalytic domain"/>
    <property type="match status" value="1"/>
</dbReference>
<dbReference type="PANTHER" id="PTHR22726:SF1">
    <property type="entry name" value="METALLOENDOPEPTIDASE OMA1, MITOCHONDRIAL"/>
    <property type="match status" value="1"/>
</dbReference>
<dbReference type="Pfam" id="PF01435">
    <property type="entry name" value="Peptidase_M48"/>
    <property type="match status" value="1"/>
</dbReference>
<accession>A0ABZ2XEI2</accession>
<evidence type="ECO:0000313" key="10">
    <source>
        <dbReference type="Proteomes" id="UP001479520"/>
    </source>
</evidence>
<dbReference type="Pfam" id="PF14559">
    <property type="entry name" value="TPR_19"/>
    <property type="match status" value="1"/>
</dbReference>
<dbReference type="PANTHER" id="PTHR22726">
    <property type="entry name" value="METALLOENDOPEPTIDASE OMA1"/>
    <property type="match status" value="1"/>
</dbReference>
<dbReference type="InterPro" id="IPR011990">
    <property type="entry name" value="TPR-like_helical_dom_sf"/>
</dbReference>
<gene>
    <name evidence="9" type="ORF">AADV58_13950</name>
</gene>
<keyword evidence="4 9" id="KW-0378">Hydrolase</keyword>
<reference evidence="9 10" key="1">
    <citation type="submission" date="2024-04" db="EMBL/GenBank/DDBJ databases">
        <title>Dissimilatory iodate-reducing microorganisms contribute to the enrichment of iodine in groundwater.</title>
        <authorList>
            <person name="Jiang Z."/>
        </authorList>
    </citation>
    <scope>NUCLEOTIDE SEQUENCE [LARGE SCALE GENOMIC DNA]</scope>
    <source>
        <strain evidence="9 10">NCP973</strain>
    </source>
</reference>
<keyword evidence="7" id="KW-0732">Signal</keyword>
<evidence type="ECO:0000313" key="9">
    <source>
        <dbReference type="EMBL" id="WZJ21038.1"/>
    </source>
</evidence>
<evidence type="ECO:0000256" key="2">
    <source>
        <dbReference type="ARBA" id="ARBA00022670"/>
    </source>
</evidence>
<keyword evidence="10" id="KW-1185">Reference proteome</keyword>
<dbReference type="EC" id="3.4.24.-" evidence="9"/>
<evidence type="ECO:0000256" key="5">
    <source>
        <dbReference type="ARBA" id="ARBA00022833"/>
    </source>
</evidence>
<proteinExistence type="predicted"/>
<dbReference type="Proteomes" id="UP001479520">
    <property type="component" value="Chromosome"/>
</dbReference>
<organism evidence="9 10">
    <name type="scientific">Azonexus hydrophilus</name>
    <dbReference type="NCBI Taxonomy" id="418702"/>
    <lineage>
        <taxon>Bacteria</taxon>
        <taxon>Pseudomonadati</taxon>
        <taxon>Pseudomonadota</taxon>
        <taxon>Betaproteobacteria</taxon>
        <taxon>Rhodocyclales</taxon>
        <taxon>Azonexaceae</taxon>
        <taxon>Azonexus</taxon>
    </lineage>
</organism>
<dbReference type="GO" id="GO:0008237">
    <property type="term" value="F:metallopeptidase activity"/>
    <property type="evidence" value="ECO:0007669"/>
    <property type="project" value="UniProtKB-KW"/>
</dbReference>
<dbReference type="Gene3D" id="1.25.40.10">
    <property type="entry name" value="Tetratricopeptide repeat domain"/>
    <property type="match status" value="1"/>
</dbReference>
<feature type="signal peptide" evidence="7">
    <location>
        <begin position="1"/>
        <end position="23"/>
    </location>
</feature>
<feature type="domain" description="Peptidase M48" evidence="8">
    <location>
        <begin position="64"/>
        <end position="254"/>
    </location>
</feature>
<dbReference type="InterPro" id="IPR051156">
    <property type="entry name" value="Mito/Outer_Membr_Metalloprot"/>
</dbReference>
<dbReference type="EMBL" id="CP151406">
    <property type="protein sequence ID" value="WZJ21038.1"/>
    <property type="molecule type" value="Genomic_DNA"/>
</dbReference>
<comment type="cofactor">
    <cofactor evidence="1">
        <name>Zn(2+)</name>
        <dbReference type="ChEBI" id="CHEBI:29105"/>
    </cofactor>
</comment>
<evidence type="ECO:0000259" key="8">
    <source>
        <dbReference type="Pfam" id="PF01435"/>
    </source>
</evidence>
<evidence type="ECO:0000256" key="6">
    <source>
        <dbReference type="ARBA" id="ARBA00023049"/>
    </source>
</evidence>
<evidence type="ECO:0000256" key="3">
    <source>
        <dbReference type="ARBA" id="ARBA00022723"/>
    </source>
</evidence>
<name>A0ABZ2XEI2_9RHOO</name>
<evidence type="ECO:0000256" key="1">
    <source>
        <dbReference type="ARBA" id="ARBA00001947"/>
    </source>
</evidence>
<evidence type="ECO:0000256" key="4">
    <source>
        <dbReference type="ARBA" id="ARBA00022801"/>
    </source>
</evidence>
<keyword evidence="5" id="KW-0862">Zinc</keyword>
<feature type="chain" id="PRO_5045703144" evidence="7">
    <location>
        <begin position="24"/>
        <end position="482"/>
    </location>
</feature>
<dbReference type="InterPro" id="IPR001915">
    <property type="entry name" value="Peptidase_M48"/>
</dbReference>